<evidence type="ECO:0000256" key="1">
    <source>
        <dbReference type="SAM" id="MobiDB-lite"/>
    </source>
</evidence>
<dbReference type="OrthoDB" id="583218at2"/>
<dbReference type="EMBL" id="AAXW01000048">
    <property type="protein sequence ID" value="EAZ89297.1"/>
    <property type="molecule type" value="Genomic_DNA"/>
</dbReference>
<comment type="caution">
    <text evidence="3">The sequence shown here is derived from an EMBL/GenBank/DDBJ whole genome shotgun (WGS) entry which is preliminary data.</text>
</comment>
<feature type="compositionally biased region" description="Basic and acidic residues" evidence="1">
    <location>
        <begin position="1"/>
        <end position="12"/>
    </location>
</feature>
<keyword evidence="2" id="KW-0472">Membrane</keyword>
<sequence>MTTEREYQEGQRRIKKQRKQTKKNNNPFLWIFMGLCVFIGLIMVQINQNRSPQTVPSNTNQISQ</sequence>
<keyword evidence="4" id="KW-1185">Reference proteome</keyword>
<protein>
    <submittedName>
        <fullName evidence="3">Uncharacterized protein</fullName>
    </submittedName>
</protein>
<dbReference type="AlphaFoldDB" id="A3IW62"/>
<evidence type="ECO:0000313" key="4">
    <source>
        <dbReference type="Proteomes" id="UP000003781"/>
    </source>
</evidence>
<evidence type="ECO:0000256" key="2">
    <source>
        <dbReference type="SAM" id="Phobius"/>
    </source>
</evidence>
<name>A3IW62_9CHRO</name>
<evidence type="ECO:0000313" key="3">
    <source>
        <dbReference type="EMBL" id="EAZ89297.1"/>
    </source>
</evidence>
<gene>
    <name evidence="3" type="ORF">CY0110_08881</name>
</gene>
<dbReference type="RefSeq" id="WP_008277618.1">
    <property type="nucleotide sequence ID" value="NZ_AAXW01000048.1"/>
</dbReference>
<keyword evidence="2" id="KW-1133">Transmembrane helix</keyword>
<accession>A3IW62</accession>
<proteinExistence type="predicted"/>
<keyword evidence="2" id="KW-0812">Transmembrane</keyword>
<feature type="region of interest" description="Disordered" evidence="1">
    <location>
        <begin position="1"/>
        <end position="21"/>
    </location>
</feature>
<feature type="transmembrane region" description="Helical" evidence="2">
    <location>
        <begin position="28"/>
        <end position="46"/>
    </location>
</feature>
<dbReference type="eggNOG" id="ENOG5030R1C">
    <property type="taxonomic scope" value="Bacteria"/>
</dbReference>
<organism evidence="3 4">
    <name type="scientific">Crocosphaera chwakensis CCY0110</name>
    <dbReference type="NCBI Taxonomy" id="391612"/>
    <lineage>
        <taxon>Bacteria</taxon>
        <taxon>Bacillati</taxon>
        <taxon>Cyanobacteriota</taxon>
        <taxon>Cyanophyceae</taxon>
        <taxon>Oscillatoriophycideae</taxon>
        <taxon>Chroococcales</taxon>
        <taxon>Aphanothecaceae</taxon>
        <taxon>Crocosphaera</taxon>
        <taxon>Crocosphaera chwakensis</taxon>
    </lineage>
</organism>
<dbReference type="Proteomes" id="UP000003781">
    <property type="component" value="Unassembled WGS sequence"/>
</dbReference>
<reference evidence="3 4" key="1">
    <citation type="submission" date="2007-03" db="EMBL/GenBank/DDBJ databases">
        <authorList>
            <person name="Stal L."/>
            <person name="Ferriera S."/>
            <person name="Johnson J."/>
            <person name="Kravitz S."/>
            <person name="Beeson K."/>
            <person name="Sutton G."/>
            <person name="Rogers Y.-H."/>
            <person name="Friedman R."/>
            <person name="Frazier M."/>
            <person name="Venter J.C."/>
        </authorList>
    </citation>
    <scope>NUCLEOTIDE SEQUENCE [LARGE SCALE GENOMIC DNA]</scope>
    <source>
        <strain evidence="3 4">CCY0110</strain>
    </source>
</reference>